<feature type="transmembrane region" description="Helical" evidence="9">
    <location>
        <begin position="46"/>
        <end position="68"/>
    </location>
</feature>
<dbReference type="AlphaFoldDB" id="A0AAE0TNU8"/>
<feature type="transmembrane region" description="Helical" evidence="9">
    <location>
        <begin position="188"/>
        <end position="212"/>
    </location>
</feature>
<dbReference type="Gene3D" id="1.20.1070.10">
    <property type="entry name" value="Rhodopsin 7-helix transmembrane proteins"/>
    <property type="match status" value="1"/>
</dbReference>
<dbReference type="Proteomes" id="UP001195483">
    <property type="component" value="Unassembled WGS sequence"/>
</dbReference>
<keyword evidence="6 8" id="KW-0675">Receptor</keyword>
<dbReference type="PROSITE" id="PS00237">
    <property type="entry name" value="G_PROTEIN_RECEP_F1_1"/>
    <property type="match status" value="1"/>
</dbReference>
<feature type="transmembrane region" description="Helical" evidence="9">
    <location>
        <begin position="96"/>
        <end position="117"/>
    </location>
</feature>
<keyword evidence="7 8" id="KW-0807">Transducer</keyword>
<evidence type="ECO:0000256" key="8">
    <source>
        <dbReference type="RuleBase" id="RU000688"/>
    </source>
</evidence>
<protein>
    <recommendedName>
        <fullName evidence="10">G-protein coupled receptors family 1 profile domain-containing protein</fullName>
    </recommendedName>
</protein>
<reference evidence="11" key="3">
    <citation type="submission" date="2023-05" db="EMBL/GenBank/DDBJ databases">
        <authorList>
            <person name="Smith C.H."/>
        </authorList>
    </citation>
    <scope>NUCLEOTIDE SEQUENCE</scope>
    <source>
        <strain evidence="11">CHS0354</strain>
        <tissue evidence="11">Mantle</tissue>
    </source>
</reference>
<keyword evidence="12" id="KW-1185">Reference proteome</keyword>
<evidence type="ECO:0000256" key="7">
    <source>
        <dbReference type="ARBA" id="ARBA00023224"/>
    </source>
</evidence>
<evidence type="ECO:0000256" key="9">
    <source>
        <dbReference type="SAM" id="Phobius"/>
    </source>
</evidence>
<dbReference type="EMBL" id="JAEAOA010002353">
    <property type="protein sequence ID" value="KAK3612595.1"/>
    <property type="molecule type" value="Genomic_DNA"/>
</dbReference>
<sequence>MCKLVQYLQHVSVFVSVSTLTAISVERYMAICHPLTFRGTKFKTRLALIIIWIISLSAAVPELHIMVIRHDDVIPASLNPLLSSCIPGDANMELQYQITISVVFYIFPLSISAFAYIKIARCLWSSSEMVNLNMRGNSAITQLRARQRTAKMLIVVVIAFCLCYLPVYSLNIFRYVGLMRQIKNDDVLVVLTLTAHWLCYFNSAINPVIYNFMSGKFRSQFKAACSGCFRNRQPVNREEIQCDDFLVHKRSTYKSCKLRLLCRSSNQAINGQTGHTNMNHTTLTAV</sequence>
<dbReference type="Pfam" id="PF00001">
    <property type="entry name" value="7tm_1"/>
    <property type="match status" value="1"/>
</dbReference>
<dbReference type="InterPro" id="IPR017452">
    <property type="entry name" value="GPCR_Rhodpsn_7TM"/>
</dbReference>
<comment type="similarity">
    <text evidence="8">Belongs to the G-protein coupled receptor 1 family.</text>
</comment>
<dbReference type="SUPFAM" id="SSF81321">
    <property type="entry name" value="Family A G protein-coupled receptor-like"/>
    <property type="match status" value="1"/>
</dbReference>
<accession>A0AAE0TNU8</accession>
<reference evidence="11" key="1">
    <citation type="journal article" date="2021" name="Genome Biol. Evol.">
        <title>A High-Quality Reference Genome for a Parasitic Bivalve with Doubly Uniparental Inheritance (Bivalvia: Unionida).</title>
        <authorList>
            <person name="Smith C.H."/>
        </authorList>
    </citation>
    <scope>NUCLEOTIDE SEQUENCE</scope>
    <source>
        <strain evidence="11">CHS0354</strain>
    </source>
</reference>
<keyword evidence="3 9" id="KW-1133">Transmembrane helix</keyword>
<evidence type="ECO:0000256" key="2">
    <source>
        <dbReference type="ARBA" id="ARBA00022692"/>
    </source>
</evidence>
<organism evidence="11 12">
    <name type="scientific">Potamilus streckersoni</name>
    <dbReference type="NCBI Taxonomy" id="2493646"/>
    <lineage>
        <taxon>Eukaryota</taxon>
        <taxon>Metazoa</taxon>
        <taxon>Spiralia</taxon>
        <taxon>Lophotrochozoa</taxon>
        <taxon>Mollusca</taxon>
        <taxon>Bivalvia</taxon>
        <taxon>Autobranchia</taxon>
        <taxon>Heteroconchia</taxon>
        <taxon>Palaeoheterodonta</taxon>
        <taxon>Unionida</taxon>
        <taxon>Unionoidea</taxon>
        <taxon>Unionidae</taxon>
        <taxon>Ambleminae</taxon>
        <taxon>Lampsilini</taxon>
        <taxon>Potamilus</taxon>
    </lineage>
</organism>
<proteinExistence type="inferred from homology"/>
<dbReference type="GO" id="GO:0005886">
    <property type="term" value="C:plasma membrane"/>
    <property type="evidence" value="ECO:0007669"/>
    <property type="project" value="TreeGrafter"/>
</dbReference>
<evidence type="ECO:0000259" key="10">
    <source>
        <dbReference type="PROSITE" id="PS50262"/>
    </source>
</evidence>
<keyword evidence="4 8" id="KW-0297">G-protein coupled receptor</keyword>
<evidence type="ECO:0000256" key="5">
    <source>
        <dbReference type="ARBA" id="ARBA00023136"/>
    </source>
</evidence>
<evidence type="ECO:0000256" key="6">
    <source>
        <dbReference type="ARBA" id="ARBA00023170"/>
    </source>
</evidence>
<feature type="domain" description="G-protein coupled receptors family 1 profile" evidence="10">
    <location>
        <begin position="1"/>
        <end position="210"/>
    </location>
</feature>
<evidence type="ECO:0000313" key="11">
    <source>
        <dbReference type="EMBL" id="KAK3612595.1"/>
    </source>
</evidence>
<reference evidence="11" key="2">
    <citation type="journal article" date="2021" name="Genome Biol. Evol.">
        <title>Developing a high-quality reference genome for a parasitic bivalve with doubly uniparental inheritance (Bivalvia: Unionida).</title>
        <authorList>
            <person name="Smith C.H."/>
        </authorList>
    </citation>
    <scope>NUCLEOTIDE SEQUENCE</scope>
    <source>
        <strain evidence="11">CHS0354</strain>
        <tissue evidence="11">Mantle</tissue>
    </source>
</reference>
<gene>
    <name evidence="11" type="ORF">CHS0354_042103</name>
</gene>
<dbReference type="PANTHER" id="PTHR45695">
    <property type="entry name" value="LEUCOKININ RECEPTOR-RELATED"/>
    <property type="match status" value="1"/>
</dbReference>
<evidence type="ECO:0000256" key="1">
    <source>
        <dbReference type="ARBA" id="ARBA00004141"/>
    </source>
</evidence>
<evidence type="ECO:0000313" key="12">
    <source>
        <dbReference type="Proteomes" id="UP001195483"/>
    </source>
</evidence>
<evidence type="ECO:0000256" key="3">
    <source>
        <dbReference type="ARBA" id="ARBA00022989"/>
    </source>
</evidence>
<comment type="subcellular location">
    <subcellularLocation>
        <location evidence="1">Membrane</location>
        <topology evidence="1">Multi-pass membrane protein</topology>
    </subcellularLocation>
</comment>
<name>A0AAE0TNU8_9BIVA</name>
<feature type="transmembrane region" description="Helical" evidence="9">
    <location>
        <begin position="152"/>
        <end position="176"/>
    </location>
</feature>
<keyword evidence="5 9" id="KW-0472">Membrane</keyword>
<dbReference type="InterPro" id="IPR000276">
    <property type="entry name" value="GPCR_Rhodpsn"/>
</dbReference>
<dbReference type="PANTHER" id="PTHR45695:SF15">
    <property type="entry name" value="OPSIN RH2"/>
    <property type="match status" value="1"/>
</dbReference>
<dbReference type="PROSITE" id="PS50262">
    <property type="entry name" value="G_PROTEIN_RECEP_F1_2"/>
    <property type="match status" value="1"/>
</dbReference>
<comment type="caution">
    <text evidence="11">The sequence shown here is derived from an EMBL/GenBank/DDBJ whole genome shotgun (WGS) entry which is preliminary data.</text>
</comment>
<evidence type="ECO:0000256" key="4">
    <source>
        <dbReference type="ARBA" id="ARBA00023040"/>
    </source>
</evidence>
<dbReference type="GO" id="GO:0004930">
    <property type="term" value="F:G protein-coupled receptor activity"/>
    <property type="evidence" value="ECO:0007669"/>
    <property type="project" value="UniProtKB-KW"/>
</dbReference>
<dbReference type="PRINTS" id="PR00237">
    <property type="entry name" value="GPCRRHODOPSN"/>
</dbReference>
<keyword evidence="2 8" id="KW-0812">Transmembrane</keyword>